<reference evidence="2" key="2">
    <citation type="submission" date="2015-03" db="EMBL/GenBank/DDBJ databases">
        <authorList>
            <person name="Chow C.-E.T."/>
            <person name="Winget D.M."/>
            <person name="White R.A.III."/>
            <person name="Hallam S.J."/>
            <person name="Suttle C.A."/>
        </authorList>
    </citation>
    <scope>NUCLEOTIDE SEQUENCE</scope>
    <source>
        <strain evidence="2">Anoxic2_1</strain>
    </source>
</reference>
<dbReference type="InterPro" id="IPR001387">
    <property type="entry name" value="Cro/C1-type_HTH"/>
</dbReference>
<dbReference type="Gene3D" id="1.10.260.40">
    <property type="entry name" value="lambda repressor-like DNA-binding domains"/>
    <property type="match status" value="1"/>
</dbReference>
<dbReference type="EMBL" id="KR029585">
    <property type="protein sequence ID" value="AKH46613.1"/>
    <property type="molecule type" value="Genomic_DNA"/>
</dbReference>
<evidence type="ECO:0000259" key="1">
    <source>
        <dbReference type="PROSITE" id="PS50943"/>
    </source>
</evidence>
<accession>A0A0F7L532</accession>
<reference evidence="2" key="1">
    <citation type="journal article" date="2015" name="Front. Microbiol.">
        <title>Combining genomic sequencing methods to explore viral diversity and reveal potential virus-host interactions.</title>
        <authorList>
            <person name="Chow C.E."/>
            <person name="Winget D.M."/>
            <person name="White R.A.III."/>
            <person name="Hallam S.J."/>
            <person name="Suttle C.A."/>
        </authorList>
    </citation>
    <scope>NUCLEOTIDE SEQUENCE</scope>
    <source>
        <strain evidence="2">Anoxic2_1</strain>
    </source>
</reference>
<feature type="domain" description="HTH cro/C1-type" evidence="1">
    <location>
        <begin position="28"/>
        <end position="83"/>
    </location>
</feature>
<dbReference type="SUPFAM" id="SSF47413">
    <property type="entry name" value="lambda repressor-like DNA-binding domains"/>
    <property type="match status" value="1"/>
</dbReference>
<evidence type="ECO:0000313" key="2">
    <source>
        <dbReference type="EMBL" id="AKH46613.1"/>
    </source>
</evidence>
<dbReference type="Pfam" id="PF13443">
    <property type="entry name" value="HTH_26"/>
    <property type="match status" value="1"/>
</dbReference>
<dbReference type="CDD" id="cd00093">
    <property type="entry name" value="HTH_XRE"/>
    <property type="match status" value="1"/>
</dbReference>
<protein>
    <submittedName>
        <fullName evidence="2">Cro/CI family transcriptional regulator</fullName>
    </submittedName>
</protein>
<sequence>MSDPSCRFLHMEMTETYAETRPIVAHNVRRYRRFRKMTQAQLAESAGVSTRTVHVVEDADGDGFSLGTLCALSHALNVAPGTLFRK</sequence>
<name>A0A0F7L532_9VIRU</name>
<dbReference type="InterPro" id="IPR010982">
    <property type="entry name" value="Lambda_DNA-bd_dom_sf"/>
</dbReference>
<proteinExistence type="predicted"/>
<dbReference type="PROSITE" id="PS50943">
    <property type="entry name" value="HTH_CROC1"/>
    <property type="match status" value="1"/>
</dbReference>
<organism evidence="2">
    <name type="scientific">uncultured marine virus</name>
    <dbReference type="NCBI Taxonomy" id="186617"/>
    <lineage>
        <taxon>Viruses</taxon>
        <taxon>environmental samples</taxon>
    </lineage>
</organism>
<dbReference type="GO" id="GO:0003677">
    <property type="term" value="F:DNA binding"/>
    <property type="evidence" value="ECO:0007669"/>
    <property type="project" value="InterPro"/>
</dbReference>
<dbReference type="SMART" id="SM00530">
    <property type="entry name" value="HTH_XRE"/>
    <property type="match status" value="1"/>
</dbReference>